<evidence type="ECO:0000313" key="2">
    <source>
        <dbReference type="Proteomes" id="UP000838756"/>
    </source>
</evidence>
<comment type="caution">
    <text evidence="1">The sequence shown here is derived from an EMBL/GenBank/DDBJ whole genome shotgun (WGS) entry which is preliminary data.</text>
</comment>
<evidence type="ECO:0000313" key="1">
    <source>
        <dbReference type="EMBL" id="CAH2267660.1"/>
    </source>
</evidence>
<dbReference type="EMBL" id="CAKXAJ010026375">
    <property type="protein sequence ID" value="CAH2267660.1"/>
    <property type="molecule type" value="Genomic_DNA"/>
</dbReference>
<organism evidence="1 2">
    <name type="scientific">Pararge aegeria aegeria</name>
    <dbReference type="NCBI Taxonomy" id="348720"/>
    <lineage>
        <taxon>Eukaryota</taxon>
        <taxon>Metazoa</taxon>
        <taxon>Ecdysozoa</taxon>
        <taxon>Arthropoda</taxon>
        <taxon>Hexapoda</taxon>
        <taxon>Insecta</taxon>
        <taxon>Pterygota</taxon>
        <taxon>Neoptera</taxon>
        <taxon>Endopterygota</taxon>
        <taxon>Lepidoptera</taxon>
        <taxon>Glossata</taxon>
        <taxon>Ditrysia</taxon>
        <taxon>Papilionoidea</taxon>
        <taxon>Nymphalidae</taxon>
        <taxon>Satyrinae</taxon>
        <taxon>Satyrini</taxon>
        <taxon>Parargina</taxon>
        <taxon>Pararge</taxon>
    </lineage>
</organism>
<proteinExistence type="predicted"/>
<name>A0A8S4SHH6_9NEOP</name>
<protein>
    <submittedName>
        <fullName evidence="1">Jg11563 protein</fullName>
    </submittedName>
</protein>
<dbReference type="AlphaFoldDB" id="A0A8S4SHH6"/>
<dbReference type="Proteomes" id="UP000838756">
    <property type="component" value="Unassembled WGS sequence"/>
</dbReference>
<sequence>MWIPGSKTTGSNSILKLVASTLDSTYTYTLDLERANVLIGNPLEKNLLLALTLAGFLEKGVGAAVKFLNLRDKMFYAEEVAGIG</sequence>
<reference evidence="1" key="1">
    <citation type="submission" date="2022-03" db="EMBL/GenBank/DDBJ databases">
        <authorList>
            <person name="Lindestad O."/>
        </authorList>
    </citation>
    <scope>NUCLEOTIDE SEQUENCE</scope>
</reference>
<keyword evidence="2" id="KW-1185">Reference proteome</keyword>
<gene>
    <name evidence="1" type="primary">jg11563</name>
    <name evidence="1" type="ORF">PAEG_LOCUS26160</name>
</gene>
<accession>A0A8S4SHH6</accession>